<evidence type="ECO:0000313" key="2">
    <source>
        <dbReference type="Proteomes" id="UP000565572"/>
    </source>
</evidence>
<proteinExistence type="predicted"/>
<evidence type="ECO:0008006" key="3">
    <source>
        <dbReference type="Google" id="ProtNLM"/>
    </source>
</evidence>
<name>A0A7W5JV45_9ACTN</name>
<gene>
    <name evidence="1" type="ORF">FHX39_001881</name>
</gene>
<evidence type="ECO:0000313" key="1">
    <source>
        <dbReference type="EMBL" id="MBB3326937.1"/>
    </source>
</evidence>
<accession>A0A7W5JV45</accession>
<dbReference type="EMBL" id="JACHZG010000001">
    <property type="protein sequence ID" value="MBB3326937.1"/>
    <property type="molecule type" value="Genomic_DNA"/>
</dbReference>
<protein>
    <recommendedName>
        <fullName evidence="3">Polyketide cyclase / dehydrase and lipid transport</fullName>
    </recommendedName>
</protein>
<sequence length="120" mass="13364">MKKHCLVRTPADVLLAQAALRHVEQRRATSTTPVPAWSDRLRPHAVAWRSEMPGPWVVDWCLEAEPAANGSFAHLSATVHGRHHEGGRAARTVLAVWARRELSALVRTSEALHGPYRRVV</sequence>
<dbReference type="AlphaFoldDB" id="A0A7W5JV45"/>
<reference evidence="1 2" key="1">
    <citation type="submission" date="2020-08" db="EMBL/GenBank/DDBJ databases">
        <title>Sequencing the genomes of 1000 actinobacteria strains.</title>
        <authorList>
            <person name="Klenk H.-P."/>
        </authorList>
    </citation>
    <scope>NUCLEOTIDE SEQUENCE [LARGE SCALE GENOMIC DNA]</scope>
    <source>
        <strain evidence="1 2">DSM 11053</strain>
    </source>
</reference>
<comment type="caution">
    <text evidence="1">The sequence shown here is derived from an EMBL/GenBank/DDBJ whole genome shotgun (WGS) entry which is preliminary data.</text>
</comment>
<dbReference type="RefSeq" id="WP_183337828.1">
    <property type="nucleotide sequence ID" value="NZ_JACHZG010000001.1"/>
</dbReference>
<dbReference type="Proteomes" id="UP000565572">
    <property type="component" value="Unassembled WGS sequence"/>
</dbReference>
<keyword evidence="2" id="KW-1185">Reference proteome</keyword>
<organism evidence="1 2">
    <name type="scientific">Microlunatus antarcticus</name>
    <dbReference type="NCBI Taxonomy" id="53388"/>
    <lineage>
        <taxon>Bacteria</taxon>
        <taxon>Bacillati</taxon>
        <taxon>Actinomycetota</taxon>
        <taxon>Actinomycetes</taxon>
        <taxon>Propionibacteriales</taxon>
        <taxon>Propionibacteriaceae</taxon>
        <taxon>Microlunatus</taxon>
    </lineage>
</organism>